<protein>
    <submittedName>
        <fullName evidence="2">Uncharacterized protein</fullName>
    </submittedName>
</protein>
<dbReference type="AlphaFoldDB" id="A0A5F9CBE9"/>
<evidence type="ECO:0000313" key="2">
    <source>
        <dbReference type="Ensembl" id="ENSOCUP00000031102.1"/>
    </source>
</evidence>
<keyword evidence="3" id="KW-1185">Reference proteome</keyword>
<keyword evidence="1" id="KW-0812">Transmembrane</keyword>
<sequence>MNHASQDTGSCELYEDRELCVVDSINDLNKRNLCPMCAVEGLVGFLAQGCLEKAKADGMCGCDGQRLGIRHGLTLEMLSIVGQFLLFFSEFLVVLWTGNTSRRLTAEGRDIDDLKKINKIVQLSSQKGHCH</sequence>
<dbReference type="PANTHER" id="PTHR36475:SF1">
    <property type="entry name" value="LEUCINE-RICH SINGLE-PASS MEMBRANE PROTEIN 1"/>
    <property type="match status" value="1"/>
</dbReference>
<dbReference type="Proteomes" id="UP000001811">
    <property type="component" value="Chromosome 7"/>
</dbReference>
<reference evidence="2 3" key="1">
    <citation type="journal article" date="2011" name="Nature">
        <title>A high-resolution map of human evolutionary constraint using 29 mammals.</title>
        <authorList>
            <person name="Lindblad-Toh K."/>
            <person name="Garber M."/>
            <person name="Zuk O."/>
            <person name="Lin M.F."/>
            <person name="Parker B.J."/>
            <person name="Washietl S."/>
            <person name="Kheradpour P."/>
            <person name="Ernst J."/>
            <person name="Jordan G."/>
            <person name="Mauceli E."/>
            <person name="Ward L.D."/>
            <person name="Lowe C.B."/>
            <person name="Holloway A.K."/>
            <person name="Clamp M."/>
            <person name="Gnerre S."/>
            <person name="Alfoldi J."/>
            <person name="Beal K."/>
            <person name="Chang J."/>
            <person name="Clawson H."/>
            <person name="Cuff J."/>
            <person name="Di Palma F."/>
            <person name="Fitzgerald S."/>
            <person name="Flicek P."/>
            <person name="Guttman M."/>
            <person name="Hubisz M.J."/>
            <person name="Jaffe D.B."/>
            <person name="Jungreis I."/>
            <person name="Kent W.J."/>
            <person name="Kostka D."/>
            <person name="Lara M."/>
            <person name="Martins A.L."/>
            <person name="Massingham T."/>
            <person name="Moltke I."/>
            <person name="Raney B.J."/>
            <person name="Rasmussen M.D."/>
            <person name="Robinson J."/>
            <person name="Stark A."/>
            <person name="Vilella A.J."/>
            <person name="Wen J."/>
            <person name="Xie X."/>
            <person name="Zody M.C."/>
            <person name="Baldwin J."/>
            <person name="Bloom T."/>
            <person name="Chin C.W."/>
            <person name="Heiman D."/>
            <person name="Nicol R."/>
            <person name="Nusbaum C."/>
            <person name="Young S."/>
            <person name="Wilkinson J."/>
            <person name="Worley K.C."/>
            <person name="Kovar C.L."/>
            <person name="Muzny D.M."/>
            <person name="Gibbs R.A."/>
            <person name="Cree A."/>
            <person name="Dihn H.H."/>
            <person name="Fowler G."/>
            <person name="Jhangiani S."/>
            <person name="Joshi V."/>
            <person name="Lee S."/>
            <person name="Lewis L.R."/>
            <person name="Nazareth L.V."/>
            <person name="Okwuonu G."/>
            <person name="Santibanez J."/>
            <person name="Warren W.C."/>
            <person name="Mardis E.R."/>
            <person name="Weinstock G.M."/>
            <person name="Wilson R.K."/>
            <person name="Delehaunty K."/>
            <person name="Dooling D."/>
            <person name="Fronik C."/>
            <person name="Fulton L."/>
            <person name="Fulton B."/>
            <person name="Graves T."/>
            <person name="Minx P."/>
            <person name="Sodergren E."/>
            <person name="Birney E."/>
            <person name="Margulies E.H."/>
            <person name="Herrero J."/>
            <person name="Green E.D."/>
            <person name="Haussler D."/>
            <person name="Siepel A."/>
            <person name="Goldman N."/>
            <person name="Pollard K.S."/>
            <person name="Pedersen J.S."/>
            <person name="Lander E.S."/>
            <person name="Kellis M."/>
        </authorList>
    </citation>
    <scope>NUCLEOTIDE SEQUENCE [LARGE SCALE GENOMIC DNA]</scope>
    <source>
        <strain evidence="2 3">Thorbecke inbred</strain>
    </source>
</reference>
<dbReference type="EMBL" id="AAGW02038660">
    <property type="status" value="NOT_ANNOTATED_CDS"/>
    <property type="molecule type" value="Genomic_DNA"/>
</dbReference>
<dbReference type="InParanoid" id="A0A5F9CBE9"/>
<dbReference type="GeneTree" id="ENSGT01030000240139"/>
<organism evidence="2 3">
    <name type="scientific">Oryctolagus cuniculus</name>
    <name type="common">Rabbit</name>
    <dbReference type="NCBI Taxonomy" id="9986"/>
    <lineage>
        <taxon>Eukaryota</taxon>
        <taxon>Metazoa</taxon>
        <taxon>Chordata</taxon>
        <taxon>Craniata</taxon>
        <taxon>Vertebrata</taxon>
        <taxon>Euteleostomi</taxon>
        <taxon>Mammalia</taxon>
        <taxon>Eutheria</taxon>
        <taxon>Euarchontoglires</taxon>
        <taxon>Glires</taxon>
        <taxon>Lagomorpha</taxon>
        <taxon>Leporidae</taxon>
        <taxon>Oryctolagus</taxon>
    </lineage>
</organism>
<feature type="transmembrane region" description="Helical" evidence="1">
    <location>
        <begin position="77"/>
        <end position="96"/>
    </location>
</feature>
<dbReference type="Ensembl" id="ENSOCUT00000037276.1">
    <property type="protein sequence ID" value="ENSOCUP00000031102.1"/>
    <property type="gene ID" value="ENSOCUG00000035861.1"/>
</dbReference>
<proteinExistence type="predicted"/>
<dbReference type="InterPro" id="IPR028099">
    <property type="entry name" value="DUF4577"/>
</dbReference>
<accession>A0A5F9CBE9</accession>
<dbReference type="Pfam" id="PF15145">
    <property type="entry name" value="DUF4577"/>
    <property type="match status" value="1"/>
</dbReference>
<keyword evidence="1" id="KW-0472">Membrane</keyword>
<keyword evidence="1" id="KW-1133">Transmembrane helix</keyword>
<evidence type="ECO:0000256" key="1">
    <source>
        <dbReference type="SAM" id="Phobius"/>
    </source>
</evidence>
<evidence type="ECO:0000313" key="3">
    <source>
        <dbReference type="Proteomes" id="UP000001811"/>
    </source>
</evidence>
<reference evidence="2" key="2">
    <citation type="submission" date="2025-08" db="UniProtKB">
        <authorList>
            <consortium name="Ensembl"/>
        </authorList>
    </citation>
    <scope>IDENTIFICATION</scope>
    <source>
        <strain evidence="2">Thorbecke</strain>
    </source>
</reference>
<reference evidence="2" key="3">
    <citation type="submission" date="2025-09" db="UniProtKB">
        <authorList>
            <consortium name="Ensembl"/>
        </authorList>
    </citation>
    <scope>IDENTIFICATION</scope>
    <source>
        <strain evidence="2">Thorbecke</strain>
    </source>
</reference>
<name>A0A5F9CBE9_RABIT</name>
<dbReference type="PANTHER" id="PTHR36475">
    <property type="entry name" value="LEUCINE-RICH SINGLE-PASS MEMBRANE PROTEIN 1"/>
    <property type="match status" value="1"/>
</dbReference>
<dbReference type="Bgee" id="ENSOCUG00000035861">
    <property type="expression patterns" value="Expressed in heart and 2 other cell types or tissues"/>
</dbReference>